<feature type="transmembrane region" description="Helical" evidence="1">
    <location>
        <begin position="376"/>
        <end position="396"/>
    </location>
</feature>
<feature type="transmembrane region" description="Helical" evidence="1">
    <location>
        <begin position="21"/>
        <end position="46"/>
    </location>
</feature>
<dbReference type="AlphaFoldDB" id="A0A2V5HGL7"/>
<feature type="transmembrane region" description="Helical" evidence="1">
    <location>
        <begin position="203"/>
        <end position="228"/>
    </location>
</feature>
<name>A0A2V5HGL7_ASPV1</name>
<feature type="transmembrane region" description="Helical" evidence="1">
    <location>
        <begin position="343"/>
        <end position="364"/>
    </location>
</feature>
<feature type="transmembrane region" description="Helical" evidence="1">
    <location>
        <begin position="277"/>
        <end position="296"/>
    </location>
</feature>
<keyword evidence="1" id="KW-0812">Transmembrane</keyword>
<evidence type="ECO:0000256" key="1">
    <source>
        <dbReference type="SAM" id="Phobius"/>
    </source>
</evidence>
<feature type="transmembrane region" description="Helical" evidence="1">
    <location>
        <begin position="149"/>
        <end position="169"/>
    </location>
</feature>
<proteinExistence type="predicted"/>
<dbReference type="OMA" id="QVSAIIC"/>
<protein>
    <submittedName>
        <fullName evidence="2">Uncharacterized protein</fullName>
    </submittedName>
</protein>
<keyword evidence="1" id="KW-1133">Transmembrane helix</keyword>
<organism evidence="2 3">
    <name type="scientific">Aspergillus violaceofuscus (strain CBS 115571)</name>
    <dbReference type="NCBI Taxonomy" id="1450538"/>
    <lineage>
        <taxon>Eukaryota</taxon>
        <taxon>Fungi</taxon>
        <taxon>Dikarya</taxon>
        <taxon>Ascomycota</taxon>
        <taxon>Pezizomycotina</taxon>
        <taxon>Eurotiomycetes</taxon>
        <taxon>Eurotiomycetidae</taxon>
        <taxon>Eurotiales</taxon>
        <taxon>Aspergillaceae</taxon>
        <taxon>Aspergillus</taxon>
    </lineage>
</organism>
<accession>A0A2V5HGL7</accession>
<gene>
    <name evidence="2" type="ORF">BO99DRAFT_428843</name>
</gene>
<feature type="transmembrane region" description="Helical" evidence="1">
    <location>
        <begin position="302"/>
        <end position="322"/>
    </location>
</feature>
<feature type="transmembrane region" description="Helical" evidence="1">
    <location>
        <begin position="125"/>
        <end position="143"/>
    </location>
</feature>
<keyword evidence="1" id="KW-0472">Membrane</keyword>
<keyword evidence="3" id="KW-1185">Reference proteome</keyword>
<dbReference type="Proteomes" id="UP000249829">
    <property type="component" value="Unassembled WGS sequence"/>
</dbReference>
<feature type="transmembrane region" description="Helical" evidence="1">
    <location>
        <begin position="94"/>
        <end position="113"/>
    </location>
</feature>
<evidence type="ECO:0000313" key="2">
    <source>
        <dbReference type="EMBL" id="PYI23559.1"/>
    </source>
</evidence>
<sequence>MQPPAADTLPLTNMNDRRVRVFWLLEIVAILQFIVWLVVASHVAAIPVGFRPSAAKFTVQSHLSPSSNATILHHSDREGGVHPVRPAQQAAIDLWFGLCFPVVVDAFAVVLTFNRALIRKFHNAVSQRLVFLASMILWAVWSWNAEPGAFAAQHPVLSLAGGFLLYGLLGSILDTLETRATPPACWATFAEYSKTLGRTETSWAHAATLAAVVGGLGLLSTWLIPAPWSAGLPVIHILSEVRGDTPQAPINSSVTLTAGGVQSLIVSTMGAGRTPRYISLGSPLFFATVCVHWGVVPVSHNPRLSITPLCFLGLVLLSRLLLDAHLSTVLRSRPELEWSRQKVLISTPRLLAMCIVMLACEYGGLRVITYIKPISVLVFFGLGIAGYMGAAAYNIVVKLSELPDYHGDKL</sequence>
<dbReference type="EMBL" id="KZ825105">
    <property type="protein sequence ID" value="PYI23559.1"/>
    <property type="molecule type" value="Genomic_DNA"/>
</dbReference>
<reference evidence="2 3" key="1">
    <citation type="submission" date="2018-02" db="EMBL/GenBank/DDBJ databases">
        <title>The genomes of Aspergillus section Nigri reveals drivers in fungal speciation.</title>
        <authorList>
            <consortium name="DOE Joint Genome Institute"/>
            <person name="Vesth T.C."/>
            <person name="Nybo J."/>
            <person name="Theobald S."/>
            <person name="Brandl J."/>
            <person name="Frisvad J.C."/>
            <person name="Nielsen K.F."/>
            <person name="Lyhne E.K."/>
            <person name="Kogle M.E."/>
            <person name="Kuo A."/>
            <person name="Riley R."/>
            <person name="Clum A."/>
            <person name="Nolan M."/>
            <person name="Lipzen A."/>
            <person name="Salamov A."/>
            <person name="Henrissat B."/>
            <person name="Wiebenga A."/>
            <person name="De vries R.P."/>
            <person name="Grigoriev I.V."/>
            <person name="Mortensen U.H."/>
            <person name="Andersen M.R."/>
            <person name="Baker S.E."/>
        </authorList>
    </citation>
    <scope>NUCLEOTIDE SEQUENCE [LARGE SCALE GENOMIC DNA]</scope>
    <source>
        <strain evidence="2 3">CBS 115571</strain>
    </source>
</reference>
<evidence type="ECO:0000313" key="3">
    <source>
        <dbReference type="Proteomes" id="UP000249829"/>
    </source>
</evidence>